<evidence type="ECO:0000256" key="2">
    <source>
        <dbReference type="ARBA" id="ARBA00008772"/>
    </source>
</evidence>
<evidence type="ECO:0000256" key="4">
    <source>
        <dbReference type="ARBA" id="ARBA00022684"/>
    </source>
</evidence>
<dbReference type="PANTHER" id="PTHR38761:SF1">
    <property type="entry name" value="GLUTAMATE--CYSTEINE LIGASE"/>
    <property type="match status" value="1"/>
</dbReference>
<reference evidence="11 12" key="1">
    <citation type="submission" date="2022-10" db="EMBL/GenBank/DDBJ databases">
        <title>Aestuariibacter sp. AA17 isolated from Montipora capitata coral fragment.</title>
        <authorList>
            <person name="Emsley S.A."/>
            <person name="Pfannmuller K.M."/>
            <person name="Loughran R.M."/>
            <person name="Shlafstein M."/>
            <person name="Papke E."/>
            <person name="Saw J.H."/>
            <person name="Ushijima B."/>
            <person name="Videau P."/>
        </authorList>
    </citation>
    <scope>NUCLEOTIDE SEQUENCE [LARGE SCALE GENOMIC DNA]</scope>
    <source>
        <strain evidence="11 12">AA17</strain>
    </source>
</reference>
<dbReference type="HAMAP" id="MF_00578">
    <property type="entry name" value="Glu_cys_ligase"/>
    <property type="match status" value="1"/>
</dbReference>
<dbReference type="InterPro" id="IPR007370">
    <property type="entry name" value="Glu_cys_ligase"/>
</dbReference>
<comment type="caution">
    <text evidence="11">The sequence shown here is derived from an EMBL/GenBank/DDBJ whole genome shotgun (WGS) entry which is preliminary data.</text>
</comment>
<dbReference type="GO" id="GO:0004357">
    <property type="term" value="F:glutamate-cysteine ligase activity"/>
    <property type="evidence" value="ECO:0007669"/>
    <property type="project" value="UniProtKB-EC"/>
</dbReference>
<dbReference type="EMBL" id="JAOWKX010000001">
    <property type="protein sequence ID" value="MCV2883105.1"/>
    <property type="molecule type" value="Genomic_DNA"/>
</dbReference>
<proteinExistence type="inferred from homology"/>
<dbReference type="InterPro" id="IPR014746">
    <property type="entry name" value="Gln_synth/guanido_kin_cat_dom"/>
</dbReference>
<evidence type="ECO:0000256" key="8">
    <source>
        <dbReference type="HAMAP-Rule" id="MF_00578"/>
    </source>
</evidence>
<evidence type="ECO:0000256" key="9">
    <source>
        <dbReference type="RuleBase" id="RU004391"/>
    </source>
</evidence>
<organism evidence="11 12">
    <name type="scientific">Fluctibacter corallii</name>
    <dbReference type="NCBI Taxonomy" id="2984329"/>
    <lineage>
        <taxon>Bacteria</taxon>
        <taxon>Pseudomonadati</taxon>
        <taxon>Pseudomonadota</taxon>
        <taxon>Gammaproteobacteria</taxon>
        <taxon>Alteromonadales</taxon>
        <taxon>Alteromonadaceae</taxon>
        <taxon>Fluctibacter</taxon>
    </lineage>
</organism>
<evidence type="ECO:0000313" key="11">
    <source>
        <dbReference type="EMBL" id="MCV2883105.1"/>
    </source>
</evidence>
<name>A0ABT3A333_9ALTE</name>
<protein>
    <recommendedName>
        <fullName evidence="8">Glutamate--cysteine ligase</fullName>
        <ecNumber evidence="8">6.3.2.2</ecNumber>
    </recommendedName>
    <alternativeName>
        <fullName evidence="8">Gamma-ECS</fullName>
        <shortName evidence="8">GCS</shortName>
    </alternativeName>
    <alternativeName>
        <fullName evidence="8">Gamma-glutamylcysteine synthetase</fullName>
    </alternativeName>
</protein>
<evidence type="ECO:0000256" key="3">
    <source>
        <dbReference type="ARBA" id="ARBA00022598"/>
    </source>
</evidence>
<dbReference type="InterPro" id="IPR006334">
    <property type="entry name" value="Glut_cys_ligase"/>
</dbReference>
<evidence type="ECO:0000256" key="5">
    <source>
        <dbReference type="ARBA" id="ARBA00022741"/>
    </source>
</evidence>
<evidence type="ECO:0000256" key="6">
    <source>
        <dbReference type="ARBA" id="ARBA00022840"/>
    </source>
</evidence>
<comment type="catalytic activity">
    <reaction evidence="7 8 9">
        <text>L-cysteine + L-glutamate + ATP = gamma-L-glutamyl-L-cysteine + ADP + phosphate + H(+)</text>
        <dbReference type="Rhea" id="RHEA:13285"/>
        <dbReference type="ChEBI" id="CHEBI:15378"/>
        <dbReference type="ChEBI" id="CHEBI:29985"/>
        <dbReference type="ChEBI" id="CHEBI:30616"/>
        <dbReference type="ChEBI" id="CHEBI:35235"/>
        <dbReference type="ChEBI" id="CHEBI:43474"/>
        <dbReference type="ChEBI" id="CHEBI:58173"/>
        <dbReference type="ChEBI" id="CHEBI:456216"/>
        <dbReference type="EC" id="6.3.2.2"/>
    </reaction>
</comment>
<comment type="pathway">
    <text evidence="1 8 9">Sulfur metabolism; glutathione biosynthesis; glutathione from L-cysteine and L-glutamate: step 1/2.</text>
</comment>
<keyword evidence="6 8" id="KW-0067">ATP-binding</keyword>
<dbReference type="Proteomes" id="UP001652504">
    <property type="component" value="Unassembled WGS sequence"/>
</dbReference>
<keyword evidence="3 8" id="KW-0436">Ligase</keyword>
<accession>A0ABT3A333</accession>
<evidence type="ECO:0000259" key="10">
    <source>
        <dbReference type="Pfam" id="PF04262"/>
    </source>
</evidence>
<feature type="domain" description="Glutamate--cysteine ligase" evidence="10">
    <location>
        <begin position="12"/>
        <end position="384"/>
    </location>
</feature>
<evidence type="ECO:0000256" key="1">
    <source>
        <dbReference type="ARBA" id="ARBA00005006"/>
    </source>
</evidence>
<keyword evidence="4 8" id="KW-0317">Glutathione biosynthesis</keyword>
<dbReference type="Gene3D" id="3.30.590.20">
    <property type="match status" value="1"/>
</dbReference>
<dbReference type="SUPFAM" id="SSF55931">
    <property type="entry name" value="Glutamine synthetase/guanido kinase"/>
    <property type="match status" value="1"/>
</dbReference>
<dbReference type="EC" id="6.3.2.2" evidence="8"/>
<dbReference type="NCBIfam" id="TIGR01434">
    <property type="entry name" value="glu_cys_ligase"/>
    <property type="match status" value="1"/>
</dbReference>
<evidence type="ECO:0000256" key="7">
    <source>
        <dbReference type="ARBA" id="ARBA00048819"/>
    </source>
</evidence>
<keyword evidence="5 8" id="KW-0547">Nucleotide-binding</keyword>
<comment type="similarity">
    <text evidence="2 8">Belongs to the glutamate--cysteine ligase type 1 family. Type 1 subfamily.</text>
</comment>
<dbReference type="PANTHER" id="PTHR38761">
    <property type="entry name" value="GLUTAMATE--CYSTEINE LIGASE"/>
    <property type="match status" value="1"/>
</dbReference>
<dbReference type="Pfam" id="PF04262">
    <property type="entry name" value="Glu_cys_ligase"/>
    <property type="match status" value="1"/>
</dbReference>
<gene>
    <name evidence="8 11" type="primary">gshA</name>
    <name evidence="11" type="ORF">OE749_00150</name>
</gene>
<evidence type="ECO:0000313" key="12">
    <source>
        <dbReference type="Proteomes" id="UP001652504"/>
    </source>
</evidence>
<sequence length="542" mass="61355">MTRTLTFEGRLDVLKDASVKSTLTDIRHGVERETLRINENGSLALTPHPQTLGAALTHDLITTDFSESLLEFITPPERKPETTLSQLRDIHRFVAKNIGQERLWPMSMPCFIENEDSIPLAKYGNSNVGKMKTLYRKGLKNRYGSMMQAISGVHFNFSLPDSFWTAWLEKTHTGTVDKDSISAAYFGMIRNYRRLCWMIPYLFGASPALCGSFVKGKKTSLPFESLGNGTIYLPYATSLRMSDLGYTNSAQSGLMICYNDVNSYIASLRAAKSSPSQAYQKFAPENGEYQQLNANVLQIENELYSPVRPKQPTQSLEKPTDALEARGVNYIEVRALDVDPFSDVGISPDHFYFLDIFMVYCLIAPSSAFTRESYQETEDNLKKVVIEGRAPSLTLSKDKTSIEMKQWAEEVFESFRSIAKILDEVNETTTFSEALERQWLKFVDPSNTPSGRLLNLLKVQNKDNGILGREMAEEYRARFLTEAYELTHESDFVHMATQSINAQKDIESNDKLSFETFLQEYFADLAHYSTDSLKTIIQQGCA</sequence>
<keyword evidence="12" id="KW-1185">Reference proteome</keyword>